<feature type="region of interest" description="Disordered" evidence="1">
    <location>
        <begin position="113"/>
        <end position="201"/>
    </location>
</feature>
<protein>
    <submittedName>
        <fullName evidence="2">Uncharacterized protein</fullName>
    </submittedName>
</protein>
<feature type="compositionally biased region" description="Basic and acidic residues" evidence="1">
    <location>
        <begin position="151"/>
        <end position="168"/>
    </location>
</feature>
<reference evidence="2 3" key="1">
    <citation type="submission" date="2018-06" db="EMBL/GenBank/DDBJ databases">
        <title>Comparative genomics reveals the genomic features of Rhizophagus irregularis, R. cerebriforme, R. diaphanum and Gigaspora rosea, and their symbiotic lifestyle signature.</title>
        <authorList>
            <person name="Morin E."/>
            <person name="San Clemente H."/>
            <person name="Chen E.C.H."/>
            <person name="De La Providencia I."/>
            <person name="Hainaut M."/>
            <person name="Kuo A."/>
            <person name="Kohler A."/>
            <person name="Murat C."/>
            <person name="Tang N."/>
            <person name="Roy S."/>
            <person name="Loubradou J."/>
            <person name="Henrissat B."/>
            <person name="Grigoriev I.V."/>
            <person name="Corradi N."/>
            <person name="Roux C."/>
            <person name="Martin F.M."/>
        </authorList>
    </citation>
    <scope>NUCLEOTIDE SEQUENCE [LARGE SCALE GENOMIC DNA]</scope>
    <source>
        <strain evidence="2 3">DAOM 194757</strain>
    </source>
</reference>
<evidence type="ECO:0000313" key="3">
    <source>
        <dbReference type="Proteomes" id="UP000266673"/>
    </source>
</evidence>
<proteinExistence type="predicted"/>
<dbReference type="AlphaFoldDB" id="A0A397UAY1"/>
<evidence type="ECO:0000313" key="2">
    <source>
        <dbReference type="EMBL" id="RIB05909.1"/>
    </source>
</evidence>
<dbReference type="OrthoDB" id="2420709at2759"/>
<sequence>MGQKGKSLTRQYPIIIGLGNKQSSKASGDNKQSFSNLSFCLPEISFSDIHTKVNYRKAYVIANGLSKKAIQIGLDAGSSAIQELEDLINSLITKYALKKRKKLVNKKNIEQQEDKDKVISNSSSSDEDFVAVENPIGHSRRDASRKKRFKESHEVESNKSKRNLEAQKTRKPTQYQQCQNTGHNKTGCETWHKRQGIPYSY</sequence>
<accession>A0A397UAY1</accession>
<gene>
    <name evidence="2" type="ORF">C2G38_2218377</name>
</gene>
<comment type="caution">
    <text evidence="2">The sequence shown here is derived from an EMBL/GenBank/DDBJ whole genome shotgun (WGS) entry which is preliminary data.</text>
</comment>
<dbReference type="EMBL" id="QKWP01001898">
    <property type="protein sequence ID" value="RIB05909.1"/>
    <property type="molecule type" value="Genomic_DNA"/>
</dbReference>
<dbReference type="Proteomes" id="UP000266673">
    <property type="component" value="Unassembled WGS sequence"/>
</dbReference>
<organism evidence="2 3">
    <name type="scientific">Gigaspora rosea</name>
    <dbReference type="NCBI Taxonomy" id="44941"/>
    <lineage>
        <taxon>Eukaryota</taxon>
        <taxon>Fungi</taxon>
        <taxon>Fungi incertae sedis</taxon>
        <taxon>Mucoromycota</taxon>
        <taxon>Glomeromycotina</taxon>
        <taxon>Glomeromycetes</taxon>
        <taxon>Diversisporales</taxon>
        <taxon>Gigasporaceae</taxon>
        <taxon>Gigaspora</taxon>
    </lineage>
</organism>
<evidence type="ECO:0000256" key="1">
    <source>
        <dbReference type="SAM" id="MobiDB-lite"/>
    </source>
</evidence>
<name>A0A397UAY1_9GLOM</name>
<feature type="compositionally biased region" description="Polar residues" evidence="1">
    <location>
        <begin position="172"/>
        <end position="184"/>
    </location>
</feature>
<keyword evidence="3" id="KW-1185">Reference proteome</keyword>